<keyword evidence="3" id="KW-1185">Reference proteome</keyword>
<protein>
    <recommendedName>
        <fullName evidence="4">Tc1-like transposase DDE domain-containing protein</fullName>
    </recommendedName>
</protein>
<evidence type="ECO:0000256" key="1">
    <source>
        <dbReference type="SAM" id="MobiDB-lite"/>
    </source>
</evidence>
<accession>A0A1V9Y4I0</accession>
<feature type="region of interest" description="Disordered" evidence="1">
    <location>
        <begin position="451"/>
        <end position="473"/>
    </location>
</feature>
<dbReference type="AlphaFoldDB" id="A0A1V9Y4I0"/>
<gene>
    <name evidence="2" type="ORF">ACHHYP_17409</name>
</gene>
<organism evidence="2 3">
    <name type="scientific">Achlya hypogyna</name>
    <name type="common">Oomycete</name>
    <name type="synonym">Protoachlya hypogyna</name>
    <dbReference type="NCBI Taxonomy" id="1202772"/>
    <lineage>
        <taxon>Eukaryota</taxon>
        <taxon>Sar</taxon>
        <taxon>Stramenopiles</taxon>
        <taxon>Oomycota</taxon>
        <taxon>Saprolegniomycetes</taxon>
        <taxon>Saprolegniales</taxon>
        <taxon>Achlyaceae</taxon>
        <taxon>Achlya</taxon>
    </lineage>
</organism>
<reference evidence="2 3" key="1">
    <citation type="journal article" date="2014" name="Genome Biol. Evol.">
        <title>The secreted proteins of Achlya hypogyna and Thraustotheca clavata identify the ancestral oomycete secretome and reveal gene acquisitions by horizontal gene transfer.</title>
        <authorList>
            <person name="Misner I."/>
            <person name="Blouin N."/>
            <person name="Leonard G."/>
            <person name="Richards T.A."/>
            <person name="Lane C.E."/>
        </authorList>
    </citation>
    <scope>NUCLEOTIDE SEQUENCE [LARGE SCALE GENOMIC DNA]</scope>
    <source>
        <strain evidence="2 3">ATCC 48635</strain>
    </source>
</reference>
<evidence type="ECO:0008006" key="4">
    <source>
        <dbReference type="Google" id="ProtNLM"/>
    </source>
</evidence>
<dbReference type="GO" id="GO:0003676">
    <property type="term" value="F:nucleic acid binding"/>
    <property type="evidence" value="ECO:0007669"/>
    <property type="project" value="InterPro"/>
</dbReference>
<comment type="caution">
    <text evidence="2">The sequence shown here is derived from an EMBL/GenBank/DDBJ whole genome shotgun (WGS) entry which is preliminary data.</text>
</comment>
<dbReference type="EMBL" id="JNBR01002906">
    <property type="protein sequence ID" value="OQR80625.1"/>
    <property type="molecule type" value="Genomic_DNA"/>
</dbReference>
<feature type="compositionally biased region" description="Acidic residues" evidence="1">
    <location>
        <begin position="456"/>
        <end position="473"/>
    </location>
</feature>
<dbReference type="InterPro" id="IPR036397">
    <property type="entry name" value="RNaseH_sf"/>
</dbReference>
<proteinExistence type="predicted"/>
<name>A0A1V9Y4I0_ACHHY</name>
<dbReference type="PANTHER" id="PTHR33939">
    <property type="entry name" value="PROTEIN CBG22215"/>
    <property type="match status" value="1"/>
</dbReference>
<dbReference type="OrthoDB" id="75703at2759"/>
<evidence type="ECO:0000313" key="2">
    <source>
        <dbReference type="EMBL" id="OQR80625.1"/>
    </source>
</evidence>
<sequence length="473" mass="53127">MDTNKLQEIKRFVAAERQTIVTRMERLDILRLQVGLREDNITDVARELARWLGRGDDTIKSTLKMYLDTSDVHVATAPANTSKHKTRVPHAPAVTSSVQQFIRDRCIMRTRTVARDVLALLEDHKIVTINKANTRDYASCLRVVQAFLAKEVYKHGTRKGHTTYRLTDAHKLVRDQYMQYMVPTVTLRPCRPVVYLDESFVHRHYARHKDSLYDPEDMDTTKPKHKGCRYCFIAGILHDGSPVSHLVGLDIFVGGKKNGKVIEDYHSRFTHDYFVDWFSNLLDEIEDLGYLAVVFVMDNAKYHKGKPATTPKGNSKKEAMLQACVDFGFDNVASTDLKSTLWAKLKAHADSNVLPVIVEMARLRGHDVVYAASKYSDLQPIELIWGIVKGVVGRAYTSTTTFQDVYDRLVDAFWNLDSEVIPDTIGVTTRRLLALHADNCAAEASAAVAGVVGDPGESDSDESSGPDVGINDE</sequence>
<dbReference type="PANTHER" id="PTHR33939:SF1">
    <property type="entry name" value="DUF4371 DOMAIN-CONTAINING PROTEIN"/>
    <property type="match status" value="1"/>
</dbReference>
<evidence type="ECO:0000313" key="3">
    <source>
        <dbReference type="Proteomes" id="UP000243579"/>
    </source>
</evidence>
<dbReference type="Proteomes" id="UP000243579">
    <property type="component" value="Unassembled WGS sequence"/>
</dbReference>
<dbReference type="Gene3D" id="3.30.420.10">
    <property type="entry name" value="Ribonuclease H-like superfamily/Ribonuclease H"/>
    <property type="match status" value="1"/>
</dbReference>